<gene>
    <name evidence="1" type="ORF">MNOR_LOCUS20081</name>
</gene>
<comment type="caution">
    <text evidence="1">The sequence shown here is derived from an EMBL/GenBank/DDBJ whole genome shotgun (WGS) entry which is preliminary data.</text>
</comment>
<feature type="non-terminal residue" evidence="1">
    <location>
        <position position="1"/>
    </location>
</feature>
<proteinExistence type="predicted"/>
<reference evidence="1 2" key="1">
    <citation type="submission" date="2024-05" db="EMBL/GenBank/DDBJ databases">
        <authorList>
            <person name="Wallberg A."/>
        </authorList>
    </citation>
    <scope>NUCLEOTIDE SEQUENCE [LARGE SCALE GENOMIC DNA]</scope>
</reference>
<evidence type="ECO:0008006" key="3">
    <source>
        <dbReference type="Google" id="ProtNLM"/>
    </source>
</evidence>
<keyword evidence="2" id="KW-1185">Reference proteome</keyword>
<dbReference type="EMBL" id="CAXKWB010015297">
    <property type="protein sequence ID" value="CAL4113259.1"/>
    <property type="molecule type" value="Genomic_DNA"/>
</dbReference>
<dbReference type="Proteomes" id="UP001497623">
    <property type="component" value="Unassembled WGS sequence"/>
</dbReference>
<dbReference type="AlphaFoldDB" id="A0AAV2R5U8"/>
<sequence>QGRGGQSSTDITKTRKCFSRERRDMEPHWSLLLALVLGAAAVDVSGSNEVENVQNSVLQRRLSRDRRNASDYQTYIGGGDMQWIDSYTTLVLTCTVSRPELAEAPEYISWYHNSVVGQTLSRILTIKYIISITIAIIDIEVCIHWQLHLCPI</sequence>
<evidence type="ECO:0000313" key="2">
    <source>
        <dbReference type="Proteomes" id="UP001497623"/>
    </source>
</evidence>
<protein>
    <recommendedName>
        <fullName evidence="3">Ig-like domain-containing protein</fullName>
    </recommendedName>
</protein>
<evidence type="ECO:0000313" key="1">
    <source>
        <dbReference type="EMBL" id="CAL4113259.1"/>
    </source>
</evidence>
<name>A0AAV2R5U8_MEGNR</name>
<organism evidence="1 2">
    <name type="scientific">Meganyctiphanes norvegica</name>
    <name type="common">Northern krill</name>
    <name type="synonym">Thysanopoda norvegica</name>
    <dbReference type="NCBI Taxonomy" id="48144"/>
    <lineage>
        <taxon>Eukaryota</taxon>
        <taxon>Metazoa</taxon>
        <taxon>Ecdysozoa</taxon>
        <taxon>Arthropoda</taxon>
        <taxon>Crustacea</taxon>
        <taxon>Multicrustacea</taxon>
        <taxon>Malacostraca</taxon>
        <taxon>Eumalacostraca</taxon>
        <taxon>Eucarida</taxon>
        <taxon>Euphausiacea</taxon>
        <taxon>Euphausiidae</taxon>
        <taxon>Meganyctiphanes</taxon>
    </lineage>
</organism>
<accession>A0AAV2R5U8</accession>